<keyword evidence="3" id="KW-1185">Reference proteome</keyword>
<feature type="domain" description="RNA polymerase sigma factor 70 region 4 type 2" evidence="1">
    <location>
        <begin position="24"/>
        <end position="75"/>
    </location>
</feature>
<reference evidence="2 3" key="1">
    <citation type="submission" date="2022-04" db="EMBL/GenBank/DDBJ databases">
        <title>Identification of a novel bacterium isolated from mangrove sediments.</title>
        <authorList>
            <person name="Pan X."/>
        </authorList>
    </citation>
    <scope>NUCLEOTIDE SEQUENCE [LARGE SCALE GENOMIC DNA]</scope>
    <source>
        <strain evidence="2 3">B2638</strain>
    </source>
</reference>
<evidence type="ECO:0000313" key="3">
    <source>
        <dbReference type="Proteomes" id="UP001202281"/>
    </source>
</evidence>
<dbReference type="Pfam" id="PF08281">
    <property type="entry name" value="Sigma70_r4_2"/>
    <property type="match status" value="1"/>
</dbReference>
<proteinExistence type="predicted"/>
<dbReference type="EMBL" id="JALHLG010000009">
    <property type="protein sequence ID" value="MCJ2186971.1"/>
    <property type="molecule type" value="Genomic_DNA"/>
</dbReference>
<comment type="caution">
    <text evidence="2">The sequence shown here is derived from an EMBL/GenBank/DDBJ whole genome shotgun (WGS) entry which is preliminary data.</text>
</comment>
<dbReference type="Gene3D" id="1.10.10.10">
    <property type="entry name" value="Winged helix-like DNA-binding domain superfamily/Winged helix DNA-binding domain"/>
    <property type="match status" value="1"/>
</dbReference>
<evidence type="ECO:0000313" key="2">
    <source>
        <dbReference type="EMBL" id="MCJ2186971.1"/>
    </source>
</evidence>
<gene>
    <name evidence="2" type="ORF">MTR66_09105</name>
</gene>
<sequence length="83" mass="9558">MWWGIGTARIAEPPRPVDPAKLARMEAALVAMPELTREVFMMHRFDDLPYRRIARRLGITVDKVQEHMACAIKRLGQAARDEE</sequence>
<dbReference type="Proteomes" id="UP001202281">
    <property type="component" value="Unassembled WGS sequence"/>
</dbReference>
<dbReference type="RefSeq" id="WP_243919968.1">
    <property type="nucleotide sequence ID" value="NZ_JALHLG010000009.1"/>
</dbReference>
<protein>
    <submittedName>
        <fullName evidence="2">Sigma-70 region 4 domain-containing protein</fullName>
    </submittedName>
</protein>
<name>A0ABT0BPJ0_9SPHN</name>
<dbReference type="InterPro" id="IPR013249">
    <property type="entry name" value="RNA_pol_sigma70_r4_t2"/>
</dbReference>
<dbReference type="SUPFAM" id="SSF88659">
    <property type="entry name" value="Sigma3 and sigma4 domains of RNA polymerase sigma factors"/>
    <property type="match status" value="1"/>
</dbReference>
<organism evidence="2 3">
    <name type="scientific">Novosphingobium beihaiensis</name>
    <dbReference type="NCBI Taxonomy" id="2930389"/>
    <lineage>
        <taxon>Bacteria</taxon>
        <taxon>Pseudomonadati</taxon>
        <taxon>Pseudomonadota</taxon>
        <taxon>Alphaproteobacteria</taxon>
        <taxon>Sphingomonadales</taxon>
        <taxon>Sphingomonadaceae</taxon>
        <taxon>Novosphingobium</taxon>
    </lineage>
</organism>
<dbReference type="InterPro" id="IPR013324">
    <property type="entry name" value="RNA_pol_sigma_r3/r4-like"/>
</dbReference>
<evidence type="ECO:0000259" key="1">
    <source>
        <dbReference type="Pfam" id="PF08281"/>
    </source>
</evidence>
<dbReference type="InterPro" id="IPR036388">
    <property type="entry name" value="WH-like_DNA-bd_sf"/>
</dbReference>
<accession>A0ABT0BPJ0</accession>